<dbReference type="SUPFAM" id="SSF109604">
    <property type="entry name" value="HD-domain/PDEase-like"/>
    <property type="match status" value="1"/>
</dbReference>
<evidence type="ECO:0000259" key="1">
    <source>
        <dbReference type="Pfam" id="PF01966"/>
    </source>
</evidence>
<dbReference type="Pfam" id="PF01966">
    <property type="entry name" value="HD"/>
    <property type="match status" value="1"/>
</dbReference>
<dbReference type="InterPro" id="IPR003607">
    <property type="entry name" value="HD/PDEase_dom"/>
</dbReference>
<gene>
    <name evidence="2" type="ORF">DF185_16815</name>
</gene>
<dbReference type="CDD" id="cd00077">
    <property type="entry name" value="HDc"/>
    <property type="match status" value="1"/>
</dbReference>
<reference evidence="2 3" key="1">
    <citation type="submission" date="2018-05" db="EMBL/GenBank/DDBJ databases">
        <title>Marinifilum breve JC075T sp. nov., a marine bacterium isolated from Yongle Blue Hole in the South China Sea.</title>
        <authorList>
            <person name="Fu T."/>
        </authorList>
    </citation>
    <scope>NUCLEOTIDE SEQUENCE [LARGE SCALE GENOMIC DNA]</scope>
    <source>
        <strain evidence="2 3">JC075</strain>
    </source>
</reference>
<protein>
    <recommendedName>
        <fullName evidence="1">HD domain-containing protein</fullName>
    </recommendedName>
</protein>
<dbReference type="Proteomes" id="UP000248079">
    <property type="component" value="Unassembled WGS sequence"/>
</dbReference>
<evidence type="ECO:0000313" key="2">
    <source>
        <dbReference type="EMBL" id="PXX97995.1"/>
    </source>
</evidence>
<dbReference type="InterPro" id="IPR006674">
    <property type="entry name" value="HD_domain"/>
</dbReference>
<name>A0A2V3ZU97_9BACT</name>
<keyword evidence="3" id="KW-1185">Reference proteome</keyword>
<evidence type="ECO:0000313" key="3">
    <source>
        <dbReference type="Proteomes" id="UP000248079"/>
    </source>
</evidence>
<comment type="caution">
    <text evidence="2">The sequence shown here is derived from an EMBL/GenBank/DDBJ whole genome shotgun (WGS) entry which is preliminary data.</text>
</comment>
<feature type="domain" description="HD" evidence="1">
    <location>
        <begin position="37"/>
        <end position="151"/>
    </location>
</feature>
<dbReference type="EMBL" id="QFLI01000008">
    <property type="protein sequence ID" value="PXX97995.1"/>
    <property type="molecule type" value="Genomic_DNA"/>
</dbReference>
<sequence>MLNQEIYQNIESWFETYSNSFSSENEEIQLNFDLKRNHSFNTVEIITELSSECELNDEQLLVSKTIALLHDVGRFAQLLKHETFSDNEQDNHIDLGIDVLKSENVLGKLEEDTVQIIFECIRYHDIDTLPKSVNEEALTFLKLLRDADRIDILNILSKYYTEYKPGSNKRLELELADKPEISKMVYKSVMDEKVVSKKDVLTLNEQKLHQMSWVYDLNFKKSFKVVSEKNYLKKIYESLPKKDEVIDMYRQVKIYLENNL</sequence>
<accession>A0A2V3ZU97</accession>
<proteinExistence type="predicted"/>
<dbReference type="OrthoDB" id="247014at2"/>
<organism evidence="2 3">
    <name type="scientific">Marinifilum breve</name>
    <dbReference type="NCBI Taxonomy" id="2184082"/>
    <lineage>
        <taxon>Bacteria</taxon>
        <taxon>Pseudomonadati</taxon>
        <taxon>Bacteroidota</taxon>
        <taxon>Bacteroidia</taxon>
        <taxon>Marinilabiliales</taxon>
        <taxon>Marinifilaceae</taxon>
    </lineage>
</organism>
<dbReference type="AlphaFoldDB" id="A0A2V3ZU97"/>
<dbReference type="Gene3D" id="1.10.3210.10">
    <property type="entry name" value="Hypothetical protein af1432"/>
    <property type="match status" value="1"/>
</dbReference>